<comment type="similarity">
    <text evidence="2">Belongs to the 'phage' integrase family.</text>
</comment>
<dbReference type="SUPFAM" id="SSF56349">
    <property type="entry name" value="DNA breaking-rejoining enzymes"/>
    <property type="match status" value="1"/>
</dbReference>
<dbReference type="InterPro" id="IPR044068">
    <property type="entry name" value="CB"/>
</dbReference>
<evidence type="ECO:0000256" key="2">
    <source>
        <dbReference type="ARBA" id="ARBA00008857"/>
    </source>
</evidence>
<evidence type="ECO:0000256" key="5">
    <source>
        <dbReference type="ARBA" id="ARBA00023172"/>
    </source>
</evidence>
<dbReference type="EMBL" id="JBCITM010000016">
    <property type="protein sequence ID" value="MEN1761471.1"/>
    <property type="molecule type" value="Genomic_DNA"/>
</dbReference>
<protein>
    <submittedName>
        <fullName evidence="10">Site-specific integrase</fullName>
    </submittedName>
</protein>
<gene>
    <name evidence="10" type="ORF">AAIG11_13340</name>
</gene>
<dbReference type="Gene3D" id="1.10.443.10">
    <property type="entry name" value="Intergrase catalytic core"/>
    <property type="match status" value="1"/>
</dbReference>
<dbReference type="Pfam" id="PF14659">
    <property type="entry name" value="Phage_int_SAM_3"/>
    <property type="match status" value="1"/>
</dbReference>
<evidence type="ECO:0000259" key="9">
    <source>
        <dbReference type="PROSITE" id="PS51900"/>
    </source>
</evidence>
<evidence type="ECO:0000313" key="10">
    <source>
        <dbReference type="EMBL" id="MEN1761471.1"/>
    </source>
</evidence>
<evidence type="ECO:0000256" key="4">
    <source>
        <dbReference type="ARBA" id="ARBA00023125"/>
    </source>
</evidence>
<dbReference type="InterPro" id="IPR010998">
    <property type="entry name" value="Integrase_recombinase_N"/>
</dbReference>
<evidence type="ECO:0000256" key="7">
    <source>
        <dbReference type="SAM" id="Coils"/>
    </source>
</evidence>
<dbReference type="CDD" id="cd01189">
    <property type="entry name" value="INT_ICEBs1_C_like"/>
    <property type="match status" value="1"/>
</dbReference>
<dbReference type="Pfam" id="PF00589">
    <property type="entry name" value="Phage_integrase"/>
    <property type="match status" value="1"/>
</dbReference>
<keyword evidence="4 6" id="KW-0238">DNA-binding</keyword>
<comment type="function">
    <text evidence="1">Site-specific tyrosine recombinase, which acts by catalyzing the cutting and rejoining of the recombining DNA molecules.</text>
</comment>
<evidence type="ECO:0000256" key="6">
    <source>
        <dbReference type="PROSITE-ProRule" id="PRU01248"/>
    </source>
</evidence>
<feature type="domain" description="Tyr recombinase" evidence="8">
    <location>
        <begin position="171"/>
        <end position="417"/>
    </location>
</feature>
<dbReference type="InterPro" id="IPR050090">
    <property type="entry name" value="Tyrosine_recombinase_XerCD"/>
</dbReference>
<evidence type="ECO:0000256" key="1">
    <source>
        <dbReference type="ARBA" id="ARBA00003283"/>
    </source>
</evidence>
<dbReference type="InterPro" id="IPR002104">
    <property type="entry name" value="Integrase_catalytic"/>
</dbReference>
<dbReference type="PROSITE" id="PS51898">
    <property type="entry name" value="TYR_RECOMBINASE"/>
    <property type="match status" value="1"/>
</dbReference>
<sequence>MAKQGNITKLGKDKFRVRIHLGTDSTGKRRDWTKVVNGEHKDAVNVLSEKLLELNKTGEISEPSKQPLSEYLEEWKKSTLITRVRAKTYESYCFNLDQYVIPEMGDTPISGLRPERIQRLYNDMLHSKNLSAQTVRYTHTVLRNALQQAVKWKKIDHNPCDLVDLPKRTKTEQKAMTQEQARAVLKAAEGIRYKVLFELLILTGLRPGEAYGLKWQDIDLNAGTLSVRRALSRTEYGAVWELTEPKTSKSRRSMPIPKGLVDSLKRQKAQNAADKMAAQVEAERIRQEVAKGERDEATAEAYLEQIKYHEHNLVFPSLNGNPLDHTNVAKGFKRVLKAAEAQAIEVAKEAGTYDATQPEKYQYSFRFYDMRHTCATLLLQAGINPKVVAERLGHASITLTLDTYSHCLPDMQGEATDKLSAMIY</sequence>
<dbReference type="InterPro" id="IPR013762">
    <property type="entry name" value="Integrase-like_cat_sf"/>
</dbReference>
<dbReference type="InterPro" id="IPR011010">
    <property type="entry name" value="DNA_brk_join_enz"/>
</dbReference>
<dbReference type="Gene3D" id="1.10.150.130">
    <property type="match status" value="1"/>
</dbReference>
<dbReference type="PROSITE" id="PS51900">
    <property type="entry name" value="CB"/>
    <property type="match status" value="1"/>
</dbReference>
<name>A0ABU9VYM6_9CLOT</name>
<dbReference type="Proteomes" id="UP001407405">
    <property type="component" value="Unassembled WGS sequence"/>
</dbReference>
<dbReference type="PANTHER" id="PTHR30349">
    <property type="entry name" value="PHAGE INTEGRASE-RELATED"/>
    <property type="match status" value="1"/>
</dbReference>
<evidence type="ECO:0000256" key="3">
    <source>
        <dbReference type="ARBA" id="ARBA00022908"/>
    </source>
</evidence>
<dbReference type="PANTHER" id="PTHR30349:SF64">
    <property type="entry name" value="PROPHAGE INTEGRASE INTD-RELATED"/>
    <property type="match status" value="1"/>
</dbReference>
<feature type="coiled-coil region" evidence="7">
    <location>
        <begin position="266"/>
        <end position="295"/>
    </location>
</feature>
<dbReference type="InterPro" id="IPR004107">
    <property type="entry name" value="Integrase_SAM-like_N"/>
</dbReference>
<dbReference type="RefSeq" id="WP_343186760.1">
    <property type="nucleotide sequence ID" value="NZ_JBCITM010000016.1"/>
</dbReference>
<keyword evidence="5" id="KW-0233">DNA recombination</keyword>
<feature type="domain" description="Core-binding (CB)" evidence="9">
    <location>
        <begin position="66"/>
        <end position="150"/>
    </location>
</feature>
<evidence type="ECO:0000313" key="11">
    <source>
        <dbReference type="Proteomes" id="UP001407405"/>
    </source>
</evidence>
<proteinExistence type="inferred from homology"/>
<keyword evidence="3" id="KW-0229">DNA integration</keyword>
<reference evidence="10 11" key="1">
    <citation type="submission" date="2024-04" db="EMBL/GenBank/DDBJ databases">
        <title>Genome sequencing and metabolic network reconstruction of aminoacids and betaine degradation by Anoxynatronum sibiricum.</title>
        <authorList>
            <person name="Detkova E.N."/>
            <person name="Boltjanskaja Y.V."/>
            <person name="Mardanov A.V."/>
            <person name="Kevbrin V."/>
        </authorList>
    </citation>
    <scope>NUCLEOTIDE SEQUENCE [LARGE SCALE GENOMIC DNA]</scope>
    <source>
        <strain evidence="10 11">Z-7981</strain>
    </source>
</reference>
<evidence type="ECO:0000259" key="8">
    <source>
        <dbReference type="PROSITE" id="PS51898"/>
    </source>
</evidence>
<keyword evidence="7" id="KW-0175">Coiled coil</keyword>
<organism evidence="10 11">
    <name type="scientific">Anoxynatronum sibiricum</name>
    <dbReference type="NCBI Taxonomy" id="210623"/>
    <lineage>
        <taxon>Bacteria</taxon>
        <taxon>Bacillati</taxon>
        <taxon>Bacillota</taxon>
        <taxon>Clostridia</taxon>
        <taxon>Eubacteriales</taxon>
        <taxon>Clostridiaceae</taxon>
        <taxon>Anoxynatronum</taxon>
    </lineage>
</organism>
<accession>A0ABU9VYM6</accession>
<comment type="caution">
    <text evidence="10">The sequence shown here is derived from an EMBL/GenBank/DDBJ whole genome shotgun (WGS) entry which is preliminary data.</text>
</comment>
<keyword evidence="11" id="KW-1185">Reference proteome</keyword>